<evidence type="ECO:0000313" key="2">
    <source>
        <dbReference type="Proteomes" id="UP000000714"/>
    </source>
</evidence>
<gene>
    <name evidence="1" type="ORF">KSY1p117</name>
</gene>
<protein>
    <submittedName>
        <fullName evidence="1">Gp117</fullName>
    </submittedName>
</protein>
<dbReference type="RefSeq" id="YP_001469116.1">
    <property type="nucleotide sequence ID" value="NC_009817.1"/>
</dbReference>
<sequence length="43" mass="5034">MRKLRIISPICLILGHDFQFDHNLFTQTNGKKTVICTRCDKVE</sequence>
<accession>A6MAI2</accession>
<organism evidence="1 2">
    <name type="scientific">Lactococcus phage KSY1</name>
    <dbReference type="NCBI Taxonomy" id="2913972"/>
    <lineage>
        <taxon>Viruses</taxon>
        <taxon>Duplodnaviria</taxon>
        <taxon>Heunggongvirae</taxon>
        <taxon>Uroviricota</taxon>
        <taxon>Caudoviricetes</taxon>
        <taxon>Chopinvirus</taxon>
        <taxon>Chopinvirus KSY1</taxon>
    </lineage>
</organism>
<reference evidence="1 2" key="1">
    <citation type="journal article" date="2007" name="Virology">
        <title>KSY1, a lactococcal phage with a T7-like transcription.</title>
        <authorList>
            <person name="Chopin A."/>
            <person name="Deveau H."/>
            <person name="Ehrlich S.D."/>
            <person name="Moineau S."/>
            <person name="Chopin M.C."/>
        </authorList>
    </citation>
    <scope>NUCLEOTIDE SEQUENCE</scope>
</reference>
<name>A6MAI2_9CAUD</name>
<proteinExistence type="predicted"/>
<keyword evidence="2" id="KW-1185">Reference proteome</keyword>
<dbReference type="Proteomes" id="UP000000714">
    <property type="component" value="Segment"/>
</dbReference>
<evidence type="ECO:0000313" key="1">
    <source>
        <dbReference type="EMBL" id="ABG21660.1"/>
    </source>
</evidence>
<dbReference type="EMBL" id="DQ535032">
    <property type="protein sequence ID" value="ABG21660.1"/>
    <property type="molecule type" value="Genomic_DNA"/>
</dbReference>
<dbReference type="KEGG" id="vg:5601981"/>
<dbReference type="GeneID" id="5601981"/>